<evidence type="ECO:0000256" key="2">
    <source>
        <dbReference type="ARBA" id="ARBA00008016"/>
    </source>
</evidence>
<name>A0ABV7UU56_9GAMM</name>
<organism evidence="12 13">
    <name type="scientific">Luteimonas notoginsengisoli</name>
    <dbReference type="NCBI Taxonomy" id="1578200"/>
    <lineage>
        <taxon>Bacteria</taxon>
        <taxon>Pseudomonadati</taxon>
        <taxon>Pseudomonadota</taxon>
        <taxon>Gammaproteobacteria</taxon>
        <taxon>Lysobacterales</taxon>
        <taxon>Lysobacteraceae</taxon>
        <taxon>Luteimonas</taxon>
    </lineage>
</organism>
<evidence type="ECO:0000256" key="5">
    <source>
        <dbReference type="ARBA" id="ARBA00022705"/>
    </source>
</evidence>
<sequence length="361" mass="40225">MRLSRVEVRKLRSLDDVVVVPGRGLNLFVGANGAGKTSLLEAVHLMAYGRSFRGRVRDGLVTSDAPALEVYVEWEDHAQTRRRKAGLRHGGQTWEGRLDGEGVAHLGDLCAAFAVVSFEPGSHALVSGGGEPRRRYVDWGLFHVEQDFLPLWRRYARALKQRNSLLKQRGRNEQLDVWDHELAQAGEPMTRLREDYLAQLQGPLGAISGELAPMLGEATLEFLPGWRRDELSLADALLLVRERDLQTGFTSVGPHRADWRIRHSALPRGETLSRGQAKLTALTCVLAQAEHYAGVRGEWPVVLLDDLASELDRSHQRRVLERLARGDAQVLVTGTELPAETTLGALEYRLFHVEHGRIDAA</sequence>
<comment type="subcellular location">
    <subcellularLocation>
        <location evidence="1 9 10">Cytoplasm</location>
    </subcellularLocation>
</comment>
<evidence type="ECO:0000256" key="6">
    <source>
        <dbReference type="ARBA" id="ARBA00022741"/>
    </source>
</evidence>
<keyword evidence="13" id="KW-1185">Reference proteome</keyword>
<reference evidence="13" key="1">
    <citation type="journal article" date="2019" name="Int. J. Syst. Evol. Microbiol.">
        <title>The Global Catalogue of Microorganisms (GCM) 10K type strain sequencing project: providing services to taxonomists for standard genome sequencing and annotation.</title>
        <authorList>
            <consortium name="The Broad Institute Genomics Platform"/>
            <consortium name="The Broad Institute Genome Sequencing Center for Infectious Disease"/>
            <person name="Wu L."/>
            <person name="Ma J."/>
        </authorList>
    </citation>
    <scope>NUCLEOTIDE SEQUENCE [LARGE SCALE GENOMIC DNA]</scope>
    <source>
        <strain evidence="13">KCTC 42211</strain>
    </source>
</reference>
<evidence type="ECO:0000256" key="7">
    <source>
        <dbReference type="ARBA" id="ARBA00022840"/>
    </source>
</evidence>
<keyword evidence="5 9" id="KW-0235">DNA replication</keyword>
<dbReference type="InterPro" id="IPR018078">
    <property type="entry name" value="DNA-binding_RecF_CS"/>
</dbReference>
<feature type="domain" description="RecF/RecN/SMC N-terminal" evidence="11">
    <location>
        <begin position="3"/>
        <end position="335"/>
    </location>
</feature>
<dbReference type="SUPFAM" id="SSF52540">
    <property type="entry name" value="P-loop containing nucleoside triphosphate hydrolases"/>
    <property type="match status" value="1"/>
</dbReference>
<dbReference type="NCBIfam" id="TIGR00611">
    <property type="entry name" value="recf"/>
    <property type="match status" value="1"/>
</dbReference>
<evidence type="ECO:0000256" key="10">
    <source>
        <dbReference type="RuleBase" id="RU000578"/>
    </source>
</evidence>
<comment type="similarity">
    <text evidence="2 9 10">Belongs to the RecF family.</text>
</comment>
<evidence type="ECO:0000313" key="12">
    <source>
        <dbReference type="EMBL" id="MFC3660530.1"/>
    </source>
</evidence>
<keyword evidence="7 9" id="KW-0067">ATP-binding</keyword>
<dbReference type="Proteomes" id="UP001595724">
    <property type="component" value="Unassembled WGS sequence"/>
</dbReference>
<dbReference type="InterPro" id="IPR001238">
    <property type="entry name" value="DNA-binding_RecF"/>
</dbReference>
<keyword evidence="9 10" id="KW-0742">SOS response</keyword>
<evidence type="ECO:0000256" key="4">
    <source>
        <dbReference type="ARBA" id="ARBA00022490"/>
    </source>
</evidence>
<evidence type="ECO:0000313" key="13">
    <source>
        <dbReference type="Proteomes" id="UP001595724"/>
    </source>
</evidence>
<keyword evidence="9 10" id="KW-0234">DNA repair</keyword>
<protein>
    <recommendedName>
        <fullName evidence="3 9">DNA replication and repair protein RecF</fullName>
    </recommendedName>
</protein>
<proteinExistence type="inferred from homology"/>
<dbReference type="Gene3D" id="3.40.50.300">
    <property type="entry name" value="P-loop containing nucleotide triphosphate hydrolases"/>
    <property type="match status" value="1"/>
</dbReference>
<keyword evidence="9 10" id="KW-0227">DNA damage</keyword>
<keyword evidence="6 9" id="KW-0547">Nucleotide-binding</keyword>
<dbReference type="EMBL" id="JBHRYF010000008">
    <property type="protein sequence ID" value="MFC3660530.1"/>
    <property type="molecule type" value="Genomic_DNA"/>
</dbReference>
<dbReference type="PROSITE" id="PS00618">
    <property type="entry name" value="RECF_2"/>
    <property type="match status" value="1"/>
</dbReference>
<evidence type="ECO:0000256" key="1">
    <source>
        <dbReference type="ARBA" id="ARBA00004496"/>
    </source>
</evidence>
<accession>A0ABV7UU56</accession>
<dbReference type="RefSeq" id="WP_386710133.1">
    <property type="nucleotide sequence ID" value="NZ_JBHRYF010000008.1"/>
</dbReference>
<dbReference type="PANTHER" id="PTHR32182">
    <property type="entry name" value="DNA REPLICATION AND REPAIR PROTEIN RECF"/>
    <property type="match status" value="1"/>
</dbReference>
<dbReference type="HAMAP" id="MF_00365">
    <property type="entry name" value="RecF"/>
    <property type="match status" value="1"/>
</dbReference>
<dbReference type="InterPro" id="IPR027417">
    <property type="entry name" value="P-loop_NTPase"/>
</dbReference>
<evidence type="ECO:0000256" key="8">
    <source>
        <dbReference type="ARBA" id="ARBA00023125"/>
    </source>
</evidence>
<dbReference type="PROSITE" id="PS00617">
    <property type="entry name" value="RECF_1"/>
    <property type="match status" value="1"/>
</dbReference>
<comment type="function">
    <text evidence="9 10">The RecF protein is involved in DNA metabolism; it is required for DNA replication and normal SOS inducibility. RecF binds preferentially to single-stranded, linear DNA. It also seems to bind ATP.</text>
</comment>
<gene>
    <name evidence="9 12" type="primary">recF</name>
    <name evidence="12" type="ORF">ACFOM9_10670</name>
</gene>
<dbReference type="Pfam" id="PF02463">
    <property type="entry name" value="SMC_N"/>
    <property type="match status" value="1"/>
</dbReference>
<dbReference type="PANTHER" id="PTHR32182:SF0">
    <property type="entry name" value="DNA REPLICATION AND REPAIR PROTEIN RECF"/>
    <property type="match status" value="1"/>
</dbReference>
<evidence type="ECO:0000256" key="3">
    <source>
        <dbReference type="ARBA" id="ARBA00020170"/>
    </source>
</evidence>
<evidence type="ECO:0000256" key="9">
    <source>
        <dbReference type="HAMAP-Rule" id="MF_00365"/>
    </source>
</evidence>
<comment type="caution">
    <text evidence="12">The sequence shown here is derived from an EMBL/GenBank/DDBJ whole genome shotgun (WGS) entry which is preliminary data.</text>
</comment>
<keyword evidence="4 9" id="KW-0963">Cytoplasm</keyword>
<keyword evidence="8 9" id="KW-0238">DNA-binding</keyword>
<dbReference type="Gene3D" id="1.20.1050.90">
    <property type="entry name" value="RecF/RecN/SMC, N-terminal domain"/>
    <property type="match status" value="1"/>
</dbReference>
<dbReference type="InterPro" id="IPR042174">
    <property type="entry name" value="RecF_2"/>
</dbReference>
<evidence type="ECO:0000259" key="11">
    <source>
        <dbReference type="Pfam" id="PF02463"/>
    </source>
</evidence>
<dbReference type="InterPro" id="IPR003395">
    <property type="entry name" value="RecF/RecN/SMC_N"/>
</dbReference>
<feature type="binding site" evidence="9">
    <location>
        <begin position="30"/>
        <end position="37"/>
    </location>
    <ligand>
        <name>ATP</name>
        <dbReference type="ChEBI" id="CHEBI:30616"/>
    </ligand>
</feature>